<evidence type="ECO:0000256" key="12">
    <source>
        <dbReference type="ARBA" id="ARBA00047761"/>
    </source>
</evidence>
<evidence type="ECO:0000256" key="14">
    <source>
        <dbReference type="ARBA" id="ARBA00075117"/>
    </source>
</evidence>
<evidence type="ECO:0000256" key="13">
    <source>
        <dbReference type="ARBA" id="ARBA00056274"/>
    </source>
</evidence>
<evidence type="ECO:0000256" key="9">
    <source>
        <dbReference type="ARBA" id="ARBA00022842"/>
    </source>
</evidence>
<sequence>MSWDGESLAFLRFMSEAAQAIGESPDPEQATRLFCEAAVPRLADAAAVYLDDGAQHRIDPGDRLPSRWTGEGAGPAASVPERIGDRLITVPLRAYGTPVGCAVLARDGERPPFAEADLFAAGQLGVPAALNVFHGRLHRRQLETVETLQRGMRPDSPPALPGLEISFRYQPAAERVGGDWFDVIPLPGSRVALVVGDVMGHGLAAATVMGQLRTAVQTLASLDLPAEQVLHSLDEMAQRLAAQTLTTCVYCVYDPVLRRCTIASAGHLPPVLVGADGKATVLSPPRCTPIGLGRTPFEAMEIAAEDGSMLVLYTDGLVEERGQDIGQSVDALCGKLSTGAPMEELCDGVLPAARSDDVTLLAIRFKGIPSNDVAQWLVESGPLTPRRVRGLVRRTLDAWGLGSMIPVAELLTSELVTNAVRQTSRPLTVRLLRTDALLCEVSDDDHRLPILREPGVLDADGRGLYLVSQLADRWGTSQVAGGKTVWFSLRIPDQDPPLPREPYGTA</sequence>
<dbReference type="Gene3D" id="3.60.40.10">
    <property type="entry name" value="PPM-type phosphatase domain"/>
    <property type="match status" value="1"/>
</dbReference>
<dbReference type="SMART" id="SM00331">
    <property type="entry name" value="PP2C_SIG"/>
    <property type="match status" value="1"/>
</dbReference>
<keyword evidence="11" id="KW-0464">Manganese</keyword>
<evidence type="ECO:0000256" key="1">
    <source>
        <dbReference type="ARBA" id="ARBA00013081"/>
    </source>
</evidence>
<keyword evidence="7" id="KW-0378">Hydrolase</keyword>
<evidence type="ECO:0000313" key="18">
    <source>
        <dbReference type="Proteomes" id="UP000605992"/>
    </source>
</evidence>
<dbReference type="CDD" id="cd16936">
    <property type="entry name" value="HATPase_RsbW-like"/>
    <property type="match status" value="1"/>
</dbReference>
<accession>A0A8J3V4C0</accession>
<evidence type="ECO:0000256" key="2">
    <source>
        <dbReference type="ARBA" id="ARBA00022553"/>
    </source>
</evidence>
<evidence type="ECO:0000256" key="11">
    <source>
        <dbReference type="ARBA" id="ARBA00023211"/>
    </source>
</evidence>
<dbReference type="EMBL" id="BOOR01000021">
    <property type="protein sequence ID" value="GII54766.1"/>
    <property type="molecule type" value="Genomic_DNA"/>
</dbReference>
<dbReference type="EC" id="3.1.3.16" evidence="1"/>
<dbReference type="InterPro" id="IPR001932">
    <property type="entry name" value="PPM-type_phosphatase-like_dom"/>
</dbReference>
<organism evidence="17 18">
    <name type="scientific">Planotetraspora thailandica</name>
    <dbReference type="NCBI Taxonomy" id="487172"/>
    <lineage>
        <taxon>Bacteria</taxon>
        <taxon>Bacillati</taxon>
        <taxon>Actinomycetota</taxon>
        <taxon>Actinomycetes</taxon>
        <taxon>Streptosporangiales</taxon>
        <taxon>Streptosporangiaceae</taxon>
        <taxon>Planotetraspora</taxon>
    </lineage>
</organism>
<evidence type="ECO:0000256" key="7">
    <source>
        <dbReference type="ARBA" id="ARBA00022801"/>
    </source>
</evidence>
<evidence type="ECO:0000256" key="10">
    <source>
        <dbReference type="ARBA" id="ARBA00022912"/>
    </source>
</evidence>
<evidence type="ECO:0000313" key="17">
    <source>
        <dbReference type="EMBL" id="GII54766.1"/>
    </source>
</evidence>
<dbReference type="InterPro" id="IPR052016">
    <property type="entry name" value="Bact_Sigma-Reg"/>
</dbReference>
<evidence type="ECO:0000256" key="15">
    <source>
        <dbReference type="ARBA" id="ARBA00081350"/>
    </source>
</evidence>
<comment type="caution">
    <text evidence="17">The sequence shown here is derived from an EMBL/GenBank/DDBJ whole genome shotgun (WGS) entry which is preliminary data.</text>
</comment>
<comment type="function">
    <text evidence="13">Primarily acts as an independent SigF regulator that is sensitive to the osmosensory signal, mediating the cross talk of PknD with the SigF regulon. Possesses both phosphatase and kinase activities. The kinase domain functions as a classic anti-sigma factor-like kinase to phosphorylate the anti-anti-sigma factor domain at the canonical regulatory site, and the phosphatase domain antagonizes this activity.</text>
</comment>
<dbReference type="Pfam" id="PF07228">
    <property type="entry name" value="SpoIIE"/>
    <property type="match status" value="1"/>
</dbReference>
<dbReference type="SUPFAM" id="SSF81606">
    <property type="entry name" value="PP2C-like"/>
    <property type="match status" value="1"/>
</dbReference>
<keyword evidence="3" id="KW-0808">Transferase</keyword>
<dbReference type="InterPro" id="IPR036457">
    <property type="entry name" value="PPM-type-like_dom_sf"/>
</dbReference>
<dbReference type="AlphaFoldDB" id="A0A8J3V4C0"/>
<evidence type="ECO:0000256" key="6">
    <source>
        <dbReference type="ARBA" id="ARBA00022777"/>
    </source>
</evidence>
<keyword evidence="6" id="KW-0418">Kinase</keyword>
<dbReference type="PANTHER" id="PTHR43156">
    <property type="entry name" value="STAGE II SPORULATION PROTEIN E-RELATED"/>
    <property type="match status" value="1"/>
</dbReference>
<feature type="domain" description="PPM-type phosphatase" evidence="16">
    <location>
        <begin position="160"/>
        <end position="365"/>
    </location>
</feature>
<proteinExistence type="predicted"/>
<keyword evidence="18" id="KW-1185">Reference proteome</keyword>
<dbReference type="Proteomes" id="UP000605992">
    <property type="component" value="Unassembled WGS sequence"/>
</dbReference>
<evidence type="ECO:0000256" key="3">
    <source>
        <dbReference type="ARBA" id="ARBA00022679"/>
    </source>
</evidence>
<keyword evidence="5" id="KW-0547">Nucleotide-binding</keyword>
<dbReference type="PANTHER" id="PTHR43156:SF2">
    <property type="entry name" value="STAGE II SPORULATION PROTEIN E"/>
    <property type="match status" value="1"/>
</dbReference>
<dbReference type="GO" id="GO:0016301">
    <property type="term" value="F:kinase activity"/>
    <property type="evidence" value="ECO:0007669"/>
    <property type="project" value="UniProtKB-KW"/>
</dbReference>
<dbReference type="Gene3D" id="3.30.565.10">
    <property type="entry name" value="Histidine kinase-like ATPase, C-terminal domain"/>
    <property type="match status" value="1"/>
</dbReference>
<dbReference type="InterPro" id="IPR036890">
    <property type="entry name" value="HATPase_C_sf"/>
</dbReference>
<reference evidence="17" key="1">
    <citation type="submission" date="2021-01" db="EMBL/GenBank/DDBJ databases">
        <title>Whole genome shotgun sequence of Planotetraspora thailandica NBRC 104271.</title>
        <authorList>
            <person name="Komaki H."/>
            <person name="Tamura T."/>
        </authorList>
    </citation>
    <scope>NUCLEOTIDE SEQUENCE</scope>
    <source>
        <strain evidence="17">NBRC 104271</strain>
    </source>
</reference>
<keyword evidence="2" id="KW-0597">Phosphoprotein</keyword>
<gene>
    <name evidence="17" type="ORF">Pth03_31550</name>
</gene>
<name>A0A8J3V4C0_9ACTN</name>
<comment type="catalytic activity">
    <reaction evidence="12">
        <text>O-phospho-L-seryl-[protein] + H2O = L-seryl-[protein] + phosphate</text>
        <dbReference type="Rhea" id="RHEA:20629"/>
        <dbReference type="Rhea" id="RHEA-COMP:9863"/>
        <dbReference type="Rhea" id="RHEA-COMP:11604"/>
        <dbReference type="ChEBI" id="CHEBI:15377"/>
        <dbReference type="ChEBI" id="CHEBI:29999"/>
        <dbReference type="ChEBI" id="CHEBI:43474"/>
        <dbReference type="ChEBI" id="CHEBI:83421"/>
        <dbReference type="EC" id="3.1.3.16"/>
    </reaction>
</comment>
<keyword evidence="4" id="KW-0479">Metal-binding</keyword>
<evidence type="ECO:0000259" key="16">
    <source>
        <dbReference type="SMART" id="SM00331"/>
    </source>
</evidence>
<keyword evidence="9" id="KW-0460">Magnesium</keyword>
<protein>
    <recommendedName>
        <fullName evidence="1">protein-serine/threonine phosphatase</fullName>
        <ecNumber evidence="1">3.1.3.16</ecNumber>
    </recommendedName>
    <alternativeName>
        <fullName evidence="15">Protein-serine/threonine phosphatase</fullName>
    </alternativeName>
    <alternativeName>
        <fullName evidence="14">Serine/threonine-protein kinase</fullName>
    </alternativeName>
</protein>
<dbReference type="GO" id="GO:0005524">
    <property type="term" value="F:ATP binding"/>
    <property type="evidence" value="ECO:0007669"/>
    <property type="project" value="UniProtKB-KW"/>
</dbReference>
<evidence type="ECO:0000256" key="8">
    <source>
        <dbReference type="ARBA" id="ARBA00022840"/>
    </source>
</evidence>
<dbReference type="GO" id="GO:0046872">
    <property type="term" value="F:metal ion binding"/>
    <property type="evidence" value="ECO:0007669"/>
    <property type="project" value="UniProtKB-KW"/>
</dbReference>
<evidence type="ECO:0000256" key="4">
    <source>
        <dbReference type="ARBA" id="ARBA00022723"/>
    </source>
</evidence>
<keyword evidence="10" id="KW-0904">Protein phosphatase</keyword>
<keyword evidence="8" id="KW-0067">ATP-binding</keyword>
<evidence type="ECO:0000256" key="5">
    <source>
        <dbReference type="ARBA" id="ARBA00022741"/>
    </source>
</evidence>
<dbReference type="GO" id="GO:0004722">
    <property type="term" value="F:protein serine/threonine phosphatase activity"/>
    <property type="evidence" value="ECO:0007669"/>
    <property type="project" value="UniProtKB-EC"/>
</dbReference>
<dbReference type="FunFam" id="3.60.40.10:FF:000005">
    <property type="entry name" value="Serine/threonine protein phosphatase"/>
    <property type="match status" value="1"/>
</dbReference>